<evidence type="ECO:0000313" key="5">
    <source>
        <dbReference type="EMBL" id="MCV9927581.1"/>
    </source>
</evidence>
<dbReference type="PANTHER" id="PTHR33204:SF29">
    <property type="entry name" value="TRANSCRIPTIONAL REGULATOR"/>
    <property type="match status" value="1"/>
</dbReference>
<organism evidence="5 6">
    <name type="scientific">Flavobacterium shii</name>
    <dbReference type="NCBI Taxonomy" id="2987687"/>
    <lineage>
        <taxon>Bacteria</taxon>
        <taxon>Pseudomonadati</taxon>
        <taxon>Bacteroidota</taxon>
        <taxon>Flavobacteriia</taxon>
        <taxon>Flavobacteriales</taxon>
        <taxon>Flavobacteriaceae</taxon>
        <taxon>Flavobacterium</taxon>
    </lineage>
</organism>
<evidence type="ECO:0000256" key="1">
    <source>
        <dbReference type="ARBA" id="ARBA00023015"/>
    </source>
</evidence>
<dbReference type="Pfam" id="PF01638">
    <property type="entry name" value="HxlR"/>
    <property type="match status" value="1"/>
</dbReference>
<dbReference type="SUPFAM" id="SSF46785">
    <property type="entry name" value="Winged helix' DNA-binding domain"/>
    <property type="match status" value="1"/>
</dbReference>
<evidence type="ECO:0000256" key="2">
    <source>
        <dbReference type="ARBA" id="ARBA00023125"/>
    </source>
</evidence>
<dbReference type="Gene3D" id="1.10.10.10">
    <property type="entry name" value="Winged helix-like DNA-binding domain superfamily/Winged helix DNA-binding domain"/>
    <property type="match status" value="1"/>
</dbReference>
<feature type="domain" description="HTH hxlR-type" evidence="4">
    <location>
        <begin position="24"/>
        <end position="122"/>
    </location>
</feature>
<keyword evidence="2" id="KW-0238">DNA-binding</keyword>
<dbReference type="RefSeq" id="WP_264205718.1">
    <property type="nucleotide sequence ID" value="NZ_JAOZEW010000006.1"/>
</dbReference>
<dbReference type="EMBL" id="JAOZEW010000006">
    <property type="protein sequence ID" value="MCV9927581.1"/>
    <property type="molecule type" value="Genomic_DNA"/>
</dbReference>
<dbReference type="PANTHER" id="PTHR33204">
    <property type="entry name" value="TRANSCRIPTIONAL REGULATOR, MARR FAMILY"/>
    <property type="match status" value="1"/>
</dbReference>
<reference evidence="5" key="1">
    <citation type="submission" date="2022-10" db="EMBL/GenBank/DDBJ databases">
        <title>Two novel species of Flavobacterium.</title>
        <authorList>
            <person name="Liu Q."/>
            <person name="Xin Y.-H."/>
        </authorList>
    </citation>
    <scope>NUCLEOTIDE SEQUENCE</scope>
    <source>
        <strain evidence="5">LS1R49</strain>
    </source>
</reference>
<keyword evidence="6" id="KW-1185">Reference proteome</keyword>
<proteinExistence type="predicted"/>
<sequence>MNNMGKRKLTSTNLQNERFISATCDLTYALCLLSGRWKMLILCHLKDDILRYSEIRDKIPGITERMLTVQLRELEKDGLIYRTVYPEFPPHVDYRLSEMAIELIPVWDILENWGTAHRNKIDSPVQ</sequence>
<comment type="caution">
    <text evidence="5">The sequence shown here is derived from an EMBL/GenBank/DDBJ whole genome shotgun (WGS) entry which is preliminary data.</text>
</comment>
<protein>
    <submittedName>
        <fullName evidence="5">Helix-turn-helix transcriptional regulator</fullName>
    </submittedName>
</protein>
<keyword evidence="1" id="KW-0805">Transcription regulation</keyword>
<evidence type="ECO:0000256" key="3">
    <source>
        <dbReference type="ARBA" id="ARBA00023163"/>
    </source>
</evidence>
<evidence type="ECO:0000259" key="4">
    <source>
        <dbReference type="PROSITE" id="PS51118"/>
    </source>
</evidence>
<keyword evidence="3" id="KW-0804">Transcription</keyword>
<accession>A0A9X3BY93</accession>
<dbReference type="InterPro" id="IPR036388">
    <property type="entry name" value="WH-like_DNA-bd_sf"/>
</dbReference>
<gene>
    <name evidence="5" type="ORF">OIU83_07960</name>
</gene>
<evidence type="ECO:0000313" key="6">
    <source>
        <dbReference type="Proteomes" id="UP001151079"/>
    </source>
</evidence>
<dbReference type="InterPro" id="IPR036390">
    <property type="entry name" value="WH_DNA-bd_sf"/>
</dbReference>
<name>A0A9X3BY93_9FLAO</name>
<dbReference type="PROSITE" id="PS51118">
    <property type="entry name" value="HTH_HXLR"/>
    <property type="match status" value="1"/>
</dbReference>
<dbReference type="AlphaFoldDB" id="A0A9X3BY93"/>
<dbReference type="GO" id="GO:0003677">
    <property type="term" value="F:DNA binding"/>
    <property type="evidence" value="ECO:0007669"/>
    <property type="project" value="UniProtKB-KW"/>
</dbReference>
<dbReference type="Proteomes" id="UP001151079">
    <property type="component" value="Unassembled WGS sequence"/>
</dbReference>
<dbReference type="InterPro" id="IPR002577">
    <property type="entry name" value="HTH_HxlR"/>
</dbReference>